<evidence type="ECO:0000256" key="6">
    <source>
        <dbReference type="ARBA" id="ARBA00022692"/>
    </source>
</evidence>
<feature type="region of interest" description="Disordered" evidence="14">
    <location>
        <begin position="33"/>
        <end position="60"/>
    </location>
</feature>
<evidence type="ECO:0000256" key="14">
    <source>
        <dbReference type="SAM" id="MobiDB-lite"/>
    </source>
</evidence>
<keyword evidence="4 13" id="KW-0813">Transport</keyword>
<evidence type="ECO:0000256" key="1">
    <source>
        <dbReference type="ARBA" id="ARBA00004429"/>
    </source>
</evidence>
<proteinExistence type="inferred from homology"/>
<dbReference type="InterPro" id="IPR001708">
    <property type="entry name" value="YidC/ALB3/OXA1/COX18"/>
</dbReference>
<comment type="subcellular location">
    <subcellularLocation>
        <location evidence="1">Cell inner membrane</location>
        <topology evidence="1">Multi-pass membrane protein</topology>
    </subcellularLocation>
    <subcellularLocation>
        <location evidence="13">Cell membrane</location>
        <topology evidence="13">Multi-pass membrane protein</topology>
    </subcellularLocation>
</comment>
<dbReference type="Pfam" id="PF14849">
    <property type="entry name" value="YidC_periplas"/>
    <property type="match status" value="1"/>
</dbReference>
<dbReference type="PANTHER" id="PTHR12428">
    <property type="entry name" value="OXA1"/>
    <property type="match status" value="1"/>
</dbReference>
<dbReference type="InterPro" id="IPR019998">
    <property type="entry name" value="Membr_insert_YidC"/>
</dbReference>
<reference evidence="18" key="1">
    <citation type="journal article" date="2019" name="Int. J. Syst. Evol. Microbiol.">
        <title>The Global Catalogue of Microorganisms (GCM) 10K type strain sequencing project: providing services to taxonomists for standard genome sequencing and annotation.</title>
        <authorList>
            <consortium name="The Broad Institute Genomics Platform"/>
            <consortium name="The Broad Institute Genome Sequencing Center for Infectious Disease"/>
            <person name="Wu L."/>
            <person name="Ma J."/>
        </authorList>
    </citation>
    <scope>NUCLEOTIDE SEQUENCE [LARGE SCALE GENOMIC DNA]</scope>
    <source>
        <strain evidence="18">CCUG 50349</strain>
    </source>
</reference>
<dbReference type="InterPro" id="IPR028055">
    <property type="entry name" value="YidC/Oxa/ALB_C"/>
</dbReference>
<keyword evidence="18" id="KW-1185">Reference proteome</keyword>
<sequence length="627" mass="72524">MEEKKLDLNSIIGFVLISGILMWMLYSNSPTPEEQEAKAKKEQVEKQKEAAKTESTKEVTPVVTNDSLQNEQAKAKLGSFAYSSSLPSAKEDVTTIENEVLVLKIANKGGYIVDATVKGIEQFERDSKKEVQIIKENNADLNITLNTKDNRVLNTKEMFFEPTLSKEGENQVLLMRLKAGENQFLEYRYVLKPNDYMLDFGIKTQGLTDVINTSKSLDLEWQLKAFRNEKSISYENRYTEMVYEYEDGKDDYLSAAKDDDDIVKDVTYIAFKQHFFTSILLTDTPFKSAELKSENLVHDEEIDTVYTKNFIAKVPLDFKNGELNYAMNWYYGPAKYKILNDYERNLDEIMPLGWGIFGWINRYVFIPVFGFISGFMPYGFAIIFFTILVRLAMSPVTYKSYLSQAKMKVLRPEINELNAKYKDNAMKKQQETMKLYSKAGVNPMAGCLPAVMQIPVFYALFQFFPSMFDLRQKSFLWADDLSSYDSIYHLPFRIPFYGDHVSLFPILASIAIFFYMRMTTGDQQMSAPTQEGMPDMGKIMKIMIYISPLMMLIFFNNYASGLSLYYFISNLITIGIMLVIKKYIVNDEKIHAKIQENKTKEKKESKFQKKMREMMEQAEEAKAQKKK</sequence>
<feature type="transmembrane region" description="Helical" evidence="13">
    <location>
        <begin position="539"/>
        <end position="558"/>
    </location>
</feature>
<protein>
    <recommendedName>
        <fullName evidence="3 13">Membrane protein insertase YidC</fullName>
    </recommendedName>
    <alternativeName>
        <fullName evidence="12 13">Foldase YidC</fullName>
    </alternativeName>
    <alternativeName>
        <fullName evidence="11 13">Membrane integrase YidC</fullName>
    </alternativeName>
    <alternativeName>
        <fullName evidence="13">Membrane protein YidC</fullName>
    </alternativeName>
</protein>
<keyword evidence="10 13" id="KW-0143">Chaperone</keyword>
<feature type="region of interest" description="Disordered" evidence="14">
    <location>
        <begin position="597"/>
        <end position="627"/>
    </location>
</feature>
<dbReference type="PRINTS" id="PR00701">
    <property type="entry name" value="60KDINNERMP"/>
</dbReference>
<dbReference type="InterPro" id="IPR047196">
    <property type="entry name" value="YidC_ALB_C"/>
</dbReference>
<dbReference type="CDD" id="cd20070">
    <property type="entry name" value="5TM_YidC_Alb3"/>
    <property type="match status" value="1"/>
</dbReference>
<evidence type="ECO:0000256" key="4">
    <source>
        <dbReference type="ARBA" id="ARBA00022448"/>
    </source>
</evidence>
<feature type="transmembrane region" description="Helical" evidence="13">
    <location>
        <begin position="6"/>
        <end position="26"/>
    </location>
</feature>
<comment type="function">
    <text evidence="13">Required for the insertion and/or proper folding and/or complex formation of integral membrane proteins into the membrane. Involved in integration of membrane proteins that insert both dependently and independently of the Sec translocase complex, as well as at least some lipoproteins. Aids folding of multispanning membrane proteins.</text>
</comment>
<dbReference type="NCBIfam" id="NF002359">
    <property type="entry name" value="PRK01318.2-6"/>
    <property type="match status" value="1"/>
</dbReference>
<name>A0ABV9P5W9_9FLAO</name>
<keyword evidence="6 13" id="KW-0812">Transmembrane</keyword>
<dbReference type="NCBIfam" id="TIGR03592">
    <property type="entry name" value="yidC_oxa1_cterm"/>
    <property type="match status" value="1"/>
</dbReference>
<evidence type="ECO:0000259" key="15">
    <source>
        <dbReference type="Pfam" id="PF02096"/>
    </source>
</evidence>
<feature type="transmembrane region" description="Helical" evidence="13">
    <location>
        <begin position="443"/>
        <end position="464"/>
    </location>
</feature>
<keyword evidence="9 13" id="KW-0472">Membrane</keyword>
<dbReference type="EMBL" id="JBHSGW010000025">
    <property type="protein sequence ID" value="MFC4740290.1"/>
    <property type="molecule type" value="Genomic_DNA"/>
</dbReference>
<feature type="compositionally biased region" description="Basic and acidic residues" evidence="14">
    <location>
        <begin position="35"/>
        <end position="57"/>
    </location>
</feature>
<evidence type="ECO:0000256" key="3">
    <source>
        <dbReference type="ARBA" id="ARBA00015325"/>
    </source>
</evidence>
<dbReference type="Pfam" id="PF02096">
    <property type="entry name" value="60KD_IMP"/>
    <property type="match status" value="1"/>
</dbReference>
<organism evidence="17 18">
    <name type="scientific">Flavobacterium ponti</name>
    <dbReference type="NCBI Taxonomy" id="665133"/>
    <lineage>
        <taxon>Bacteria</taxon>
        <taxon>Pseudomonadati</taxon>
        <taxon>Bacteroidota</taxon>
        <taxon>Flavobacteriia</taxon>
        <taxon>Flavobacteriales</taxon>
        <taxon>Flavobacteriaceae</taxon>
        <taxon>Flavobacterium</taxon>
    </lineage>
</organism>
<dbReference type="NCBIfam" id="NF002356">
    <property type="entry name" value="PRK01318.2-3"/>
    <property type="match status" value="1"/>
</dbReference>
<evidence type="ECO:0000256" key="8">
    <source>
        <dbReference type="ARBA" id="ARBA00022989"/>
    </source>
</evidence>
<comment type="subunit">
    <text evidence="13">Interacts with the Sec translocase complex via SecD. Specifically interacts with transmembrane segments of nascent integral membrane proteins during membrane integration.</text>
</comment>
<accession>A0ABV9P5W9</accession>
<gene>
    <name evidence="13 17" type="primary">yidC</name>
    <name evidence="17" type="ORF">ACFO3U_09830</name>
</gene>
<evidence type="ECO:0000313" key="17">
    <source>
        <dbReference type="EMBL" id="MFC4740290.1"/>
    </source>
</evidence>
<keyword evidence="5 13" id="KW-1003">Cell membrane</keyword>
<feature type="transmembrane region" description="Helical" evidence="13">
    <location>
        <begin position="500"/>
        <end position="518"/>
    </location>
</feature>
<evidence type="ECO:0000256" key="12">
    <source>
        <dbReference type="ARBA" id="ARBA00033342"/>
    </source>
</evidence>
<keyword evidence="8 13" id="KW-1133">Transmembrane helix</keyword>
<evidence type="ECO:0000256" key="2">
    <source>
        <dbReference type="ARBA" id="ARBA00010527"/>
    </source>
</evidence>
<feature type="domain" description="Membrane insertase YidC/Oxa/ALB C-terminal" evidence="15">
    <location>
        <begin position="378"/>
        <end position="582"/>
    </location>
</feature>
<evidence type="ECO:0000256" key="9">
    <source>
        <dbReference type="ARBA" id="ARBA00023136"/>
    </source>
</evidence>
<dbReference type="InterPro" id="IPR038221">
    <property type="entry name" value="YidC_periplasmic_sf"/>
</dbReference>
<dbReference type="NCBIfam" id="TIGR03593">
    <property type="entry name" value="yidC_nterm"/>
    <property type="match status" value="1"/>
</dbReference>
<evidence type="ECO:0000256" key="11">
    <source>
        <dbReference type="ARBA" id="ARBA00033245"/>
    </source>
</evidence>
<evidence type="ECO:0000256" key="13">
    <source>
        <dbReference type="HAMAP-Rule" id="MF_01810"/>
    </source>
</evidence>
<evidence type="ECO:0000313" key="18">
    <source>
        <dbReference type="Proteomes" id="UP001595885"/>
    </source>
</evidence>
<feature type="domain" description="Membrane insertase YidC N-terminal" evidence="16">
    <location>
        <begin position="95"/>
        <end position="365"/>
    </location>
</feature>
<evidence type="ECO:0000256" key="10">
    <source>
        <dbReference type="ARBA" id="ARBA00023186"/>
    </source>
</evidence>
<dbReference type="Proteomes" id="UP001595885">
    <property type="component" value="Unassembled WGS sequence"/>
</dbReference>
<evidence type="ECO:0000259" key="16">
    <source>
        <dbReference type="Pfam" id="PF14849"/>
    </source>
</evidence>
<evidence type="ECO:0000256" key="7">
    <source>
        <dbReference type="ARBA" id="ARBA00022927"/>
    </source>
</evidence>
<dbReference type="HAMAP" id="MF_01810">
    <property type="entry name" value="YidC_type1"/>
    <property type="match status" value="1"/>
</dbReference>
<dbReference type="PANTHER" id="PTHR12428:SF65">
    <property type="entry name" value="CYTOCHROME C OXIDASE ASSEMBLY PROTEIN COX18, MITOCHONDRIAL"/>
    <property type="match status" value="1"/>
</dbReference>
<feature type="transmembrane region" description="Helical" evidence="13">
    <location>
        <begin position="378"/>
        <end position="398"/>
    </location>
</feature>
<dbReference type="RefSeq" id="WP_379741367.1">
    <property type="nucleotide sequence ID" value="NZ_JBHSGW010000025.1"/>
</dbReference>
<evidence type="ECO:0000256" key="5">
    <source>
        <dbReference type="ARBA" id="ARBA00022475"/>
    </source>
</evidence>
<feature type="transmembrane region" description="Helical" evidence="13">
    <location>
        <begin position="564"/>
        <end position="584"/>
    </location>
</feature>
<keyword evidence="7 13" id="KW-0653">Protein transport</keyword>
<comment type="similarity">
    <text evidence="2 13">Belongs to the OXA1/ALB3/YidC family. Type 1 subfamily.</text>
</comment>
<dbReference type="InterPro" id="IPR028053">
    <property type="entry name" value="Membr_insert_YidC_N"/>
</dbReference>
<comment type="caution">
    <text evidence="17">The sequence shown here is derived from an EMBL/GenBank/DDBJ whole genome shotgun (WGS) entry which is preliminary data.</text>
</comment>
<dbReference type="Gene3D" id="2.70.98.90">
    <property type="match status" value="1"/>
</dbReference>
<dbReference type="CDD" id="cd19961">
    <property type="entry name" value="EcYidC-like_peri"/>
    <property type="match status" value="1"/>
</dbReference>